<dbReference type="PANTHER" id="PTHR30124:SF0">
    <property type="entry name" value="MEMBRANE-BOUND LYTIC MUREIN TRANSGLYCOSYLASE A"/>
    <property type="match status" value="1"/>
</dbReference>
<dbReference type="GO" id="GO:0071555">
    <property type="term" value="P:cell wall organization"/>
    <property type="evidence" value="ECO:0007669"/>
    <property type="project" value="UniProtKB-KW"/>
</dbReference>
<keyword evidence="4" id="KW-0961">Cell wall biogenesis/degradation</keyword>
<dbReference type="AlphaFoldDB" id="A0A844XBG2"/>
<keyword evidence="6" id="KW-0732">Signal</keyword>
<evidence type="ECO:0000256" key="2">
    <source>
        <dbReference type="ARBA" id="ARBA00012587"/>
    </source>
</evidence>
<dbReference type="InterPro" id="IPR005300">
    <property type="entry name" value="MltA_B"/>
</dbReference>
<reference evidence="8 9" key="1">
    <citation type="submission" date="2019-12" db="EMBL/GenBank/DDBJ databases">
        <authorList>
            <person name="Lee S.D."/>
        </authorList>
    </citation>
    <scope>NUCLEOTIDE SEQUENCE [LARGE SCALE GENOMIC DNA]</scope>
    <source>
        <strain evidence="8 9">GH3-10</strain>
    </source>
</reference>
<evidence type="ECO:0000313" key="8">
    <source>
        <dbReference type="EMBL" id="MWV27052.1"/>
    </source>
</evidence>
<keyword evidence="9" id="KW-1185">Reference proteome</keyword>
<gene>
    <name evidence="8" type="ORF">GRF63_03950</name>
</gene>
<dbReference type="Pfam" id="PF03562">
    <property type="entry name" value="MltA"/>
    <property type="match status" value="1"/>
</dbReference>
<keyword evidence="3" id="KW-0456">Lyase</keyword>
<protein>
    <recommendedName>
        <fullName evidence="2">peptidoglycan lytic exotransglycosylase</fullName>
        <ecNumber evidence="2">4.2.2.n1</ecNumber>
    </recommendedName>
    <alternativeName>
        <fullName evidence="5">Murein hydrolase A</fullName>
    </alternativeName>
</protein>
<evidence type="ECO:0000313" key="9">
    <source>
        <dbReference type="Proteomes" id="UP000461409"/>
    </source>
</evidence>
<dbReference type="Proteomes" id="UP000461409">
    <property type="component" value="Unassembled WGS sequence"/>
</dbReference>
<dbReference type="PIRSF" id="PIRSF019422">
    <property type="entry name" value="MltA"/>
    <property type="match status" value="1"/>
</dbReference>
<evidence type="ECO:0000256" key="3">
    <source>
        <dbReference type="ARBA" id="ARBA00023239"/>
    </source>
</evidence>
<feature type="signal peptide" evidence="6">
    <location>
        <begin position="1"/>
        <end position="17"/>
    </location>
</feature>
<dbReference type="Gene3D" id="2.40.40.10">
    <property type="entry name" value="RlpA-like domain"/>
    <property type="match status" value="1"/>
</dbReference>
<comment type="catalytic activity">
    <reaction evidence="1">
        <text>Exolytic cleavage of the (1-&gt;4)-beta-glycosidic linkage between N-acetylmuramic acid (MurNAc) and N-acetylglucosamine (GlcNAc) residues in peptidoglycan, from either the reducing or the non-reducing ends of the peptidoglycan chains, with concomitant formation of a 1,6-anhydrobond in the MurNAc residue.</text>
        <dbReference type="EC" id="4.2.2.n1"/>
    </reaction>
</comment>
<dbReference type="GO" id="GO:0009253">
    <property type="term" value="P:peptidoglycan catabolic process"/>
    <property type="evidence" value="ECO:0007669"/>
    <property type="project" value="TreeGrafter"/>
</dbReference>
<comment type="caution">
    <text evidence="8">The sequence shown here is derived from an EMBL/GenBank/DDBJ whole genome shotgun (WGS) entry which is preliminary data.</text>
</comment>
<dbReference type="PROSITE" id="PS51257">
    <property type="entry name" value="PROKAR_LIPOPROTEIN"/>
    <property type="match status" value="1"/>
</dbReference>
<dbReference type="Gene3D" id="2.40.240.50">
    <property type="entry name" value="Barwin-like endoglucanases"/>
    <property type="match status" value="1"/>
</dbReference>
<evidence type="ECO:0000259" key="7">
    <source>
        <dbReference type="SMART" id="SM00925"/>
    </source>
</evidence>
<evidence type="ECO:0000256" key="6">
    <source>
        <dbReference type="SAM" id="SignalP"/>
    </source>
</evidence>
<dbReference type="Pfam" id="PF06725">
    <property type="entry name" value="3D"/>
    <property type="match status" value="1"/>
</dbReference>
<dbReference type="InterPro" id="IPR026044">
    <property type="entry name" value="MltA"/>
</dbReference>
<dbReference type="GO" id="GO:0019867">
    <property type="term" value="C:outer membrane"/>
    <property type="evidence" value="ECO:0007669"/>
    <property type="project" value="InterPro"/>
</dbReference>
<feature type="chain" id="PRO_5032953827" description="peptidoglycan lytic exotransglycosylase" evidence="6">
    <location>
        <begin position="18"/>
        <end position="397"/>
    </location>
</feature>
<sequence length="397" mass="41712">MKHTRLLACLATLTLIAACSRIIPPGQPQLPQQPVAANAASLGLAAGPSFNSLSIGTQDAASALDAFASSCSVARSRSDLSGLTRPQDWAAPCDAAATWPRGDARNFFAGYFTPVRVGDGQGFATGYFEPQIVGSRIRRPGFDVPVYGVPSDLERCWRDDTPASQREGRAPLSRRTPTGECVPYYTRAEIEDGALSGRGLEIGWAADPVEFFFLQIQGSGQLIAPDGSVTRIGYAGQNGRGYTGIGGLMRERGLLGDGPGQYAGSMQGIMQYIRENPAAGAALMRENESWVFFRVLEGPGPIGSIGVPVSAENSVAVDPNFVPYGAPVFLDLDRDVADGLWVAQDTGGAIKGANRFDTFWGAGSRAREVAGGMSGRGAALVLLPRASAQRLGLGAAR</sequence>
<evidence type="ECO:0000256" key="4">
    <source>
        <dbReference type="ARBA" id="ARBA00023316"/>
    </source>
</evidence>
<proteinExistence type="predicted"/>
<dbReference type="EMBL" id="WUBR01000001">
    <property type="protein sequence ID" value="MWV27052.1"/>
    <property type="molecule type" value="Genomic_DNA"/>
</dbReference>
<reference evidence="8 9" key="2">
    <citation type="submission" date="2020-02" db="EMBL/GenBank/DDBJ databases">
        <title>Erythrobacter dongmakensis sp. nov., isolated from a tidal mudflat.</title>
        <authorList>
            <person name="Kim I.S."/>
        </authorList>
    </citation>
    <scope>NUCLEOTIDE SEQUENCE [LARGE SCALE GENOMIC DNA]</scope>
    <source>
        <strain evidence="8 9">GH3-10</strain>
    </source>
</reference>
<dbReference type="CDD" id="cd14668">
    <property type="entry name" value="mlta_B"/>
    <property type="match status" value="1"/>
</dbReference>
<dbReference type="RefSeq" id="WP_160484665.1">
    <property type="nucleotide sequence ID" value="NZ_WUBR01000001.1"/>
</dbReference>
<dbReference type="GO" id="GO:0008933">
    <property type="term" value="F:peptidoglycan lytic transglycosylase activity"/>
    <property type="evidence" value="ECO:0007669"/>
    <property type="project" value="TreeGrafter"/>
</dbReference>
<dbReference type="GO" id="GO:0004553">
    <property type="term" value="F:hydrolase activity, hydrolyzing O-glycosyl compounds"/>
    <property type="evidence" value="ECO:0007669"/>
    <property type="project" value="InterPro"/>
</dbReference>
<dbReference type="GO" id="GO:0009254">
    <property type="term" value="P:peptidoglycan turnover"/>
    <property type="evidence" value="ECO:0007669"/>
    <property type="project" value="InterPro"/>
</dbReference>
<evidence type="ECO:0000256" key="1">
    <source>
        <dbReference type="ARBA" id="ARBA00001420"/>
    </source>
</evidence>
<name>A0A844XBG2_9SPHN</name>
<dbReference type="InterPro" id="IPR010611">
    <property type="entry name" value="3D_dom"/>
</dbReference>
<dbReference type="SMART" id="SM00925">
    <property type="entry name" value="MltA"/>
    <property type="match status" value="1"/>
</dbReference>
<organism evidence="8 9">
    <name type="scientific">Aurantiacibacter rhizosphaerae</name>
    <dbReference type="NCBI Taxonomy" id="2691582"/>
    <lineage>
        <taxon>Bacteria</taxon>
        <taxon>Pseudomonadati</taxon>
        <taxon>Pseudomonadota</taxon>
        <taxon>Alphaproteobacteria</taxon>
        <taxon>Sphingomonadales</taxon>
        <taxon>Erythrobacteraceae</taxon>
        <taxon>Aurantiacibacter</taxon>
    </lineage>
</organism>
<dbReference type="CDD" id="cd14485">
    <property type="entry name" value="mltA_like_LT_A"/>
    <property type="match status" value="1"/>
</dbReference>
<accession>A0A844XBG2</accession>
<dbReference type="EC" id="4.2.2.n1" evidence="2"/>
<dbReference type="InterPro" id="IPR036908">
    <property type="entry name" value="RlpA-like_sf"/>
</dbReference>
<dbReference type="PANTHER" id="PTHR30124">
    <property type="entry name" value="MEMBRANE-BOUND LYTIC MUREIN TRANSGLYCOSYLASE A"/>
    <property type="match status" value="1"/>
</dbReference>
<evidence type="ECO:0000256" key="5">
    <source>
        <dbReference type="ARBA" id="ARBA00030918"/>
    </source>
</evidence>
<feature type="domain" description="Lytic transglycosylase MltA" evidence="7">
    <location>
        <begin position="131"/>
        <end position="294"/>
    </location>
</feature>
<dbReference type="SUPFAM" id="SSF50685">
    <property type="entry name" value="Barwin-like endoglucanases"/>
    <property type="match status" value="1"/>
</dbReference>